<dbReference type="RefSeq" id="XP_046014819.1">
    <property type="nucleotide sequence ID" value="XM_046162481.1"/>
</dbReference>
<evidence type="ECO:0000313" key="2">
    <source>
        <dbReference type="Proteomes" id="UP000756346"/>
    </source>
</evidence>
<name>A0A9P9BW50_9PEZI</name>
<sequence>MLASSQLPICLFFYLFGIRRSTLEARHTKPPVVTTHPTSQPEDSVSILESAATKCRRLDHYTESEDVRQNTLQRVSSENSARIDVDNRDHCSCRKPTNSAMLVVGGGNCVCSGGERGGSARKLKLPPMHTALSQRQTDFSPGQMYGVERVETAAND</sequence>
<dbReference type="Proteomes" id="UP000756346">
    <property type="component" value="Unassembled WGS sequence"/>
</dbReference>
<dbReference type="AlphaFoldDB" id="A0A9P9BW50"/>
<evidence type="ECO:0000313" key="1">
    <source>
        <dbReference type="EMBL" id="KAH7034726.1"/>
    </source>
</evidence>
<comment type="caution">
    <text evidence="1">The sequence shown here is derived from an EMBL/GenBank/DDBJ whole genome shotgun (WGS) entry which is preliminary data.</text>
</comment>
<keyword evidence="2" id="KW-1185">Reference proteome</keyword>
<protein>
    <submittedName>
        <fullName evidence="1">Uncharacterized protein</fullName>
    </submittedName>
</protein>
<accession>A0A9P9BW50</accession>
<proteinExistence type="predicted"/>
<reference evidence="1" key="1">
    <citation type="journal article" date="2021" name="Nat. Commun.">
        <title>Genetic determinants of endophytism in the Arabidopsis root mycobiome.</title>
        <authorList>
            <person name="Mesny F."/>
            <person name="Miyauchi S."/>
            <person name="Thiergart T."/>
            <person name="Pickel B."/>
            <person name="Atanasova L."/>
            <person name="Karlsson M."/>
            <person name="Huettel B."/>
            <person name="Barry K.W."/>
            <person name="Haridas S."/>
            <person name="Chen C."/>
            <person name="Bauer D."/>
            <person name="Andreopoulos W."/>
            <person name="Pangilinan J."/>
            <person name="LaButti K."/>
            <person name="Riley R."/>
            <person name="Lipzen A."/>
            <person name="Clum A."/>
            <person name="Drula E."/>
            <person name="Henrissat B."/>
            <person name="Kohler A."/>
            <person name="Grigoriev I.V."/>
            <person name="Martin F.M."/>
            <person name="Hacquard S."/>
        </authorList>
    </citation>
    <scope>NUCLEOTIDE SEQUENCE</scope>
    <source>
        <strain evidence="1">MPI-CAGE-CH-0230</strain>
    </source>
</reference>
<organism evidence="1 2">
    <name type="scientific">Microdochium trichocladiopsis</name>
    <dbReference type="NCBI Taxonomy" id="1682393"/>
    <lineage>
        <taxon>Eukaryota</taxon>
        <taxon>Fungi</taxon>
        <taxon>Dikarya</taxon>
        <taxon>Ascomycota</taxon>
        <taxon>Pezizomycotina</taxon>
        <taxon>Sordariomycetes</taxon>
        <taxon>Xylariomycetidae</taxon>
        <taxon>Xylariales</taxon>
        <taxon>Microdochiaceae</taxon>
        <taxon>Microdochium</taxon>
    </lineage>
</organism>
<dbReference type="GeneID" id="70192027"/>
<gene>
    <name evidence="1" type="ORF">B0I36DRAFT_429016</name>
</gene>
<dbReference type="EMBL" id="JAGTJQ010000003">
    <property type="protein sequence ID" value="KAH7034726.1"/>
    <property type="molecule type" value="Genomic_DNA"/>
</dbReference>